<dbReference type="PANTHER" id="PTHR44942">
    <property type="entry name" value="METHYLTRANSF_11 DOMAIN-CONTAINING PROTEIN"/>
    <property type="match status" value="1"/>
</dbReference>
<evidence type="ECO:0000256" key="3">
    <source>
        <dbReference type="ARBA" id="ARBA00022679"/>
    </source>
</evidence>
<evidence type="ECO:0000256" key="2">
    <source>
        <dbReference type="ARBA" id="ARBA00022603"/>
    </source>
</evidence>
<keyword evidence="2" id="KW-0489">Methyltransferase</keyword>
<dbReference type="GO" id="GO:0008757">
    <property type="term" value="F:S-adenosylmethionine-dependent methyltransferase activity"/>
    <property type="evidence" value="ECO:0007669"/>
    <property type="project" value="InterPro"/>
</dbReference>
<protein>
    <submittedName>
        <fullName evidence="4">Uncharacterized protein</fullName>
    </submittedName>
</protein>
<organism evidence="4">
    <name type="scientific">Vibrio coralliilyticus</name>
    <dbReference type="NCBI Taxonomy" id="190893"/>
    <lineage>
        <taxon>Bacteria</taxon>
        <taxon>Pseudomonadati</taxon>
        <taxon>Pseudomonadota</taxon>
        <taxon>Gammaproteobacteria</taxon>
        <taxon>Vibrionales</taxon>
        <taxon>Vibrionaceae</taxon>
        <taxon>Vibrio</taxon>
    </lineage>
</organism>
<dbReference type="EMBL" id="JXXR01000017">
    <property type="protein sequence ID" value="KJY70539.1"/>
    <property type="molecule type" value="Genomic_DNA"/>
</dbReference>
<reference evidence="4" key="1">
    <citation type="journal article" date="2015" name="BMC Genomics">
        <title>Genome mining reveals unlocked bioactive potential of marine Gram-negative bacteria.</title>
        <authorList>
            <person name="Machado H."/>
            <person name="Sonnenschein E.C."/>
            <person name="Melchiorsen J."/>
            <person name="Gram L."/>
        </authorList>
    </citation>
    <scope>NUCLEOTIDE SEQUENCE</scope>
    <source>
        <strain evidence="4">S2052</strain>
    </source>
</reference>
<sequence length="249" mass="28541">MDTHRLFSDKSELYEVARPLYPEALFEYLAKVAPSTLLAWDCACGNGQAANSLVRYFERVEATDVSSEQISNAKLNPKITYSVATSERTSFADSSFDLVCVAQALHWFDFDAYWSEVKRVLKPDGVFAAWGYTWPSVDAAVDKVFKERILNVIEPYWAPQNRLLWDHYENIELPFSRLSTPELKMQVNWNLDEFLSFVSTFSAARRCVDDIGDSFLHEARDELIKVWGPETTKQLIDLDFVLLAGRLET</sequence>
<dbReference type="Pfam" id="PF08241">
    <property type="entry name" value="Methyltransf_11"/>
    <property type="match status" value="1"/>
</dbReference>
<dbReference type="GO" id="GO:0032259">
    <property type="term" value="P:methylation"/>
    <property type="evidence" value="ECO:0007669"/>
    <property type="project" value="UniProtKB-KW"/>
</dbReference>
<dbReference type="InterPro" id="IPR013216">
    <property type="entry name" value="Methyltransf_11"/>
</dbReference>
<dbReference type="SUPFAM" id="SSF53335">
    <property type="entry name" value="S-adenosyl-L-methionine-dependent methyltransferases"/>
    <property type="match status" value="1"/>
</dbReference>
<name>A0A837G5R6_9VIBR</name>
<keyword evidence="3" id="KW-0808">Transferase</keyword>
<proteinExistence type="inferred from homology"/>
<dbReference type="InterPro" id="IPR029063">
    <property type="entry name" value="SAM-dependent_MTases_sf"/>
</dbReference>
<comment type="similarity">
    <text evidence="1">Belongs to the methyltransferase superfamily.</text>
</comment>
<dbReference type="CDD" id="cd02440">
    <property type="entry name" value="AdoMet_MTases"/>
    <property type="match status" value="1"/>
</dbReference>
<evidence type="ECO:0000256" key="1">
    <source>
        <dbReference type="ARBA" id="ARBA00008361"/>
    </source>
</evidence>
<dbReference type="RefSeq" id="WP_045986671.1">
    <property type="nucleotide sequence ID" value="NZ_CP063051.1"/>
</dbReference>
<accession>A0A837G5R6</accession>
<dbReference type="AlphaFoldDB" id="A0A837G5R6"/>
<comment type="caution">
    <text evidence="4">The sequence shown here is derived from an EMBL/GenBank/DDBJ whole genome shotgun (WGS) entry which is preliminary data.</text>
</comment>
<dbReference type="InterPro" id="IPR051052">
    <property type="entry name" value="Diverse_substrate_MTase"/>
</dbReference>
<dbReference type="Gene3D" id="3.40.50.150">
    <property type="entry name" value="Vaccinia Virus protein VP39"/>
    <property type="match status" value="1"/>
</dbReference>
<gene>
    <name evidence="4" type="ORF">TW71_16880</name>
</gene>
<dbReference type="PANTHER" id="PTHR44942:SF4">
    <property type="entry name" value="METHYLTRANSFERASE TYPE 11 DOMAIN-CONTAINING PROTEIN"/>
    <property type="match status" value="1"/>
</dbReference>
<evidence type="ECO:0000313" key="4">
    <source>
        <dbReference type="EMBL" id="KJY70539.1"/>
    </source>
</evidence>